<dbReference type="CDD" id="cd00190">
    <property type="entry name" value="Tryp_SPc"/>
    <property type="match status" value="1"/>
</dbReference>
<evidence type="ECO:0000313" key="8">
    <source>
        <dbReference type="Proteomes" id="UP000283509"/>
    </source>
</evidence>
<dbReference type="PRINTS" id="PR00722">
    <property type="entry name" value="CHYMOTRYPSIN"/>
</dbReference>
<dbReference type="GO" id="GO:0006508">
    <property type="term" value="P:proteolysis"/>
    <property type="evidence" value="ECO:0007669"/>
    <property type="project" value="InterPro"/>
</dbReference>
<dbReference type="Proteomes" id="UP000283509">
    <property type="component" value="Unassembled WGS sequence"/>
</dbReference>
<feature type="chain" id="PRO_5018698322" evidence="5">
    <location>
        <begin position="16"/>
        <end position="429"/>
    </location>
</feature>
<dbReference type="InterPro" id="IPR009003">
    <property type="entry name" value="Peptidase_S1_PA"/>
</dbReference>
<comment type="caution">
    <text evidence="7">The sequence shown here is derived from an EMBL/GenBank/DDBJ whole genome shotgun (WGS) entry which is preliminary data.</text>
</comment>
<keyword evidence="2" id="KW-0964">Secreted</keyword>
<dbReference type="SMART" id="SM00020">
    <property type="entry name" value="Tryp_SPc"/>
    <property type="match status" value="1"/>
</dbReference>
<dbReference type="FunFam" id="2.40.10.10:FF:000038">
    <property type="entry name" value="Serine protease"/>
    <property type="match status" value="1"/>
</dbReference>
<evidence type="ECO:0000256" key="2">
    <source>
        <dbReference type="ARBA" id="ARBA00022525"/>
    </source>
</evidence>
<comment type="subcellular location">
    <subcellularLocation>
        <location evidence="1">Secreted</location>
    </subcellularLocation>
</comment>
<evidence type="ECO:0000256" key="4">
    <source>
        <dbReference type="SAM" id="MobiDB-lite"/>
    </source>
</evidence>
<dbReference type="EMBL" id="QCYY01000109">
    <property type="protein sequence ID" value="ROT85986.1"/>
    <property type="molecule type" value="Genomic_DNA"/>
</dbReference>
<dbReference type="PANTHER" id="PTHR24258:SF129">
    <property type="entry name" value="LP15124P-RELATED"/>
    <property type="match status" value="1"/>
</dbReference>
<evidence type="ECO:0000313" key="7">
    <source>
        <dbReference type="EMBL" id="ROT85986.1"/>
    </source>
</evidence>
<feature type="compositionally biased region" description="Pro residues" evidence="4">
    <location>
        <begin position="51"/>
        <end position="61"/>
    </location>
</feature>
<protein>
    <submittedName>
        <fullName evidence="7">Serine proteinase 1</fullName>
    </submittedName>
</protein>
<keyword evidence="3" id="KW-1015">Disulfide bond</keyword>
<keyword evidence="8" id="KW-1185">Reference proteome</keyword>
<dbReference type="PROSITE" id="PS50240">
    <property type="entry name" value="TRYPSIN_DOM"/>
    <property type="match status" value="1"/>
</dbReference>
<dbReference type="STRING" id="6689.A0A3R7MMX8"/>
<evidence type="ECO:0000256" key="1">
    <source>
        <dbReference type="ARBA" id="ARBA00004613"/>
    </source>
</evidence>
<dbReference type="InterPro" id="IPR001314">
    <property type="entry name" value="Peptidase_S1A"/>
</dbReference>
<evidence type="ECO:0000256" key="5">
    <source>
        <dbReference type="SAM" id="SignalP"/>
    </source>
</evidence>
<dbReference type="Gene3D" id="2.40.10.10">
    <property type="entry name" value="Trypsin-like serine proteases"/>
    <property type="match status" value="2"/>
</dbReference>
<dbReference type="Pfam" id="PF00089">
    <property type="entry name" value="Trypsin"/>
    <property type="match status" value="1"/>
</dbReference>
<gene>
    <name evidence="7" type="ORF">C7M84_000561</name>
</gene>
<dbReference type="AlphaFoldDB" id="A0A3R7MMX8"/>
<organism evidence="7 8">
    <name type="scientific">Penaeus vannamei</name>
    <name type="common">Whiteleg shrimp</name>
    <name type="synonym">Litopenaeus vannamei</name>
    <dbReference type="NCBI Taxonomy" id="6689"/>
    <lineage>
        <taxon>Eukaryota</taxon>
        <taxon>Metazoa</taxon>
        <taxon>Ecdysozoa</taxon>
        <taxon>Arthropoda</taxon>
        <taxon>Crustacea</taxon>
        <taxon>Multicrustacea</taxon>
        <taxon>Malacostraca</taxon>
        <taxon>Eumalacostraca</taxon>
        <taxon>Eucarida</taxon>
        <taxon>Decapoda</taxon>
        <taxon>Dendrobranchiata</taxon>
        <taxon>Penaeoidea</taxon>
        <taxon>Penaeidae</taxon>
        <taxon>Penaeus</taxon>
    </lineage>
</organism>
<proteinExistence type="predicted"/>
<sequence>MTLLLCLFLASATHSARLRKRQAETTVDTSHISDNQLLSLFQVSLNEDSTPNPPNPSPPGFSPGVSSPPAVSPTDPDATITGGCTCVKEWECADNDVEPLEGPQKESLVGDPRFDIVGVVDLKFNGMCPDLEDVCCLSPIPTAVPTPTPRPHTPRCGTINTNGVILNFQGFPDNQAQFGQFPWIAALKTLRRLANDPENGYIGGGSLVRPGVVMTAAHKVHDREVQNLAVRLGEWDISSTSEAIPYQEIKVQEVKVHPQFNIKTLAYNVALLFLEREATLGPTVDTVCLPEHDQFFDGASCFSGGWGKDSFGRTGRYQKIMKAVQLPATNFEQCETAMRTTRLGSNFKLHPTFMCAGGREGEDLCTGDGGAPLVCPSQTSPNQYVQVGISSWGIGCGNEGIPGVYASVSELIPWISHELDARGFDPRFG</sequence>
<evidence type="ECO:0000259" key="6">
    <source>
        <dbReference type="PROSITE" id="PS50240"/>
    </source>
</evidence>
<feature type="signal peptide" evidence="5">
    <location>
        <begin position="1"/>
        <end position="15"/>
    </location>
</feature>
<dbReference type="InterPro" id="IPR001254">
    <property type="entry name" value="Trypsin_dom"/>
</dbReference>
<dbReference type="InterPro" id="IPR043504">
    <property type="entry name" value="Peptidase_S1_PA_chymotrypsin"/>
</dbReference>
<reference evidence="7 8" key="1">
    <citation type="submission" date="2018-04" db="EMBL/GenBank/DDBJ databases">
        <authorList>
            <person name="Zhang X."/>
            <person name="Yuan J."/>
            <person name="Li F."/>
            <person name="Xiang J."/>
        </authorList>
    </citation>
    <scope>NUCLEOTIDE SEQUENCE [LARGE SCALE GENOMIC DNA]</scope>
    <source>
        <tissue evidence="7">Muscle</tissue>
    </source>
</reference>
<keyword evidence="5" id="KW-0732">Signal</keyword>
<evidence type="ECO:0000256" key="3">
    <source>
        <dbReference type="ARBA" id="ARBA00023157"/>
    </source>
</evidence>
<dbReference type="SUPFAM" id="SSF50494">
    <property type="entry name" value="Trypsin-like serine proteases"/>
    <property type="match status" value="1"/>
</dbReference>
<name>A0A3R7MMX8_PENVA</name>
<feature type="region of interest" description="Disordered" evidence="4">
    <location>
        <begin position="45"/>
        <end position="77"/>
    </location>
</feature>
<dbReference type="GO" id="GO:0004252">
    <property type="term" value="F:serine-type endopeptidase activity"/>
    <property type="evidence" value="ECO:0007669"/>
    <property type="project" value="InterPro"/>
</dbReference>
<dbReference type="PANTHER" id="PTHR24258">
    <property type="entry name" value="SERINE PROTEASE-RELATED"/>
    <property type="match status" value="1"/>
</dbReference>
<dbReference type="GO" id="GO:0005576">
    <property type="term" value="C:extracellular region"/>
    <property type="evidence" value="ECO:0007669"/>
    <property type="project" value="UniProtKB-SubCell"/>
</dbReference>
<feature type="compositionally biased region" description="Low complexity" evidence="4">
    <location>
        <begin position="62"/>
        <end position="74"/>
    </location>
</feature>
<feature type="domain" description="Peptidase S1" evidence="6">
    <location>
        <begin position="165"/>
        <end position="420"/>
    </location>
</feature>
<accession>A0A3R7MMX8</accession>
<dbReference type="OrthoDB" id="6261922at2759"/>
<reference evidence="7 8" key="2">
    <citation type="submission" date="2019-01" db="EMBL/GenBank/DDBJ databases">
        <title>The decoding of complex shrimp genome reveals the adaptation for benthos swimmer, frequently molting mechanism and breeding impact on genome.</title>
        <authorList>
            <person name="Sun Y."/>
            <person name="Gao Y."/>
            <person name="Yu Y."/>
        </authorList>
    </citation>
    <scope>NUCLEOTIDE SEQUENCE [LARGE SCALE GENOMIC DNA]</scope>
    <source>
        <tissue evidence="7">Muscle</tissue>
    </source>
</reference>